<name>A0A2N9HWK8_FAGSY</name>
<proteinExistence type="inferred from homology"/>
<dbReference type="FunFam" id="2.30.180.10:FF:000006">
    <property type="entry name" value="Fasciclin-like arabinogalactan protein 11"/>
    <property type="match status" value="1"/>
</dbReference>
<keyword evidence="6" id="KW-0654">Proteoglycan</keyword>
<keyword evidence="4" id="KW-0449">Lipoprotein</keyword>
<dbReference type="PANTHER" id="PTHR32077">
    <property type="entry name" value="FASCICLIN-LIKE ARABINOGALACTAN PROTEIN"/>
    <property type="match status" value="1"/>
</dbReference>
<dbReference type="EMBL" id="OIVN01004223">
    <property type="protein sequence ID" value="SPD16150.1"/>
    <property type="molecule type" value="Genomic_DNA"/>
</dbReference>
<keyword evidence="8" id="KW-0325">Glycoprotein</keyword>
<dbReference type="GO" id="GO:0005886">
    <property type="term" value="C:plasma membrane"/>
    <property type="evidence" value="ECO:0007669"/>
    <property type="project" value="UniProtKB-SubCell"/>
</dbReference>
<evidence type="ECO:0000256" key="9">
    <source>
        <dbReference type="ARBA" id="ARBA00024686"/>
    </source>
</evidence>
<evidence type="ECO:0000256" key="5">
    <source>
        <dbReference type="ARBA" id="ARBA00022729"/>
    </source>
</evidence>
<dbReference type="PROSITE" id="PS50213">
    <property type="entry name" value="FAS1"/>
    <property type="match status" value="1"/>
</dbReference>
<evidence type="ECO:0000259" key="11">
    <source>
        <dbReference type="PROSITE" id="PS50213"/>
    </source>
</evidence>
<keyword evidence="4" id="KW-0336">GPI-anchor</keyword>
<protein>
    <recommendedName>
        <fullName evidence="11">FAS1 domain-containing protein</fullName>
    </recommendedName>
</protein>
<dbReference type="GO" id="GO:0098552">
    <property type="term" value="C:side of membrane"/>
    <property type="evidence" value="ECO:0007669"/>
    <property type="project" value="UniProtKB-KW"/>
</dbReference>
<dbReference type="SMART" id="SM00554">
    <property type="entry name" value="FAS1"/>
    <property type="match status" value="1"/>
</dbReference>
<dbReference type="Gene3D" id="2.30.180.10">
    <property type="entry name" value="FAS1 domain"/>
    <property type="match status" value="1"/>
</dbReference>
<keyword evidence="3" id="KW-1003">Cell membrane</keyword>
<evidence type="ECO:0000256" key="8">
    <source>
        <dbReference type="ARBA" id="ARBA00023180"/>
    </source>
</evidence>
<gene>
    <name evidence="12" type="ORF">FSB_LOCUS44032</name>
</gene>
<dbReference type="SUPFAM" id="SSF82153">
    <property type="entry name" value="FAS1 domain"/>
    <property type="match status" value="1"/>
</dbReference>
<dbReference type="InterPro" id="IPR036378">
    <property type="entry name" value="FAS1_dom_sf"/>
</dbReference>
<dbReference type="Pfam" id="PF02469">
    <property type="entry name" value="Fasciclin"/>
    <property type="match status" value="1"/>
</dbReference>
<keyword evidence="7" id="KW-0472">Membrane</keyword>
<dbReference type="PANTHER" id="PTHR32077:SF65">
    <property type="entry name" value="FASCICLIN-LIKE ARABINOGALACTAN PROTEIN 11"/>
    <property type="match status" value="1"/>
</dbReference>
<evidence type="ECO:0000256" key="6">
    <source>
        <dbReference type="ARBA" id="ARBA00022974"/>
    </source>
</evidence>
<evidence type="ECO:0000313" key="12">
    <source>
        <dbReference type="EMBL" id="SPD16150.1"/>
    </source>
</evidence>
<comment type="subcellular location">
    <subcellularLocation>
        <location evidence="1">Cell membrane</location>
        <topology evidence="1">Lipid-anchor</topology>
        <topology evidence="1">GPI-anchor</topology>
    </subcellularLocation>
</comment>
<feature type="chain" id="PRO_5014653824" description="FAS1 domain-containing protein" evidence="10">
    <location>
        <begin position="25"/>
        <end position="229"/>
    </location>
</feature>
<feature type="signal peptide" evidence="10">
    <location>
        <begin position="1"/>
        <end position="24"/>
    </location>
</feature>
<evidence type="ECO:0000256" key="7">
    <source>
        <dbReference type="ARBA" id="ARBA00023136"/>
    </source>
</evidence>
<evidence type="ECO:0000256" key="3">
    <source>
        <dbReference type="ARBA" id="ARBA00022475"/>
    </source>
</evidence>
<evidence type="ECO:0000256" key="1">
    <source>
        <dbReference type="ARBA" id="ARBA00004609"/>
    </source>
</evidence>
<evidence type="ECO:0000256" key="2">
    <source>
        <dbReference type="ARBA" id="ARBA00007843"/>
    </source>
</evidence>
<organism evidence="12">
    <name type="scientific">Fagus sylvatica</name>
    <name type="common">Beechnut</name>
    <dbReference type="NCBI Taxonomy" id="28930"/>
    <lineage>
        <taxon>Eukaryota</taxon>
        <taxon>Viridiplantae</taxon>
        <taxon>Streptophyta</taxon>
        <taxon>Embryophyta</taxon>
        <taxon>Tracheophyta</taxon>
        <taxon>Spermatophyta</taxon>
        <taxon>Magnoliopsida</taxon>
        <taxon>eudicotyledons</taxon>
        <taxon>Gunneridae</taxon>
        <taxon>Pentapetalae</taxon>
        <taxon>rosids</taxon>
        <taxon>fabids</taxon>
        <taxon>Fagales</taxon>
        <taxon>Fagaceae</taxon>
        <taxon>Fagus</taxon>
    </lineage>
</organism>
<keyword evidence="5 10" id="KW-0732">Signal</keyword>
<comment type="similarity">
    <text evidence="2">Belongs to the fasciclin-like AGP family.</text>
</comment>
<dbReference type="AlphaFoldDB" id="A0A2N9HWK8"/>
<evidence type="ECO:0000256" key="10">
    <source>
        <dbReference type="SAM" id="SignalP"/>
    </source>
</evidence>
<reference evidence="12" key="1">
    <citation type="submission" date="2018-02" db="EMBL/GenBank/DDBJ databases">
        <authorList>
            <person name="Cohen D.B."/>
            <person name="Kent A.D."/>
        </authorList>
    </citation>
    <scope>NUCLEOTIDE SEQUENCE</scope>
</reference>
<evidence type="ECO:0000256" key="4">
    <source>
        <dbReference type="ARBA" id="ARBA00022622"/>
    </source>
</evidence>
<feature type="domain" description="FAS1" evidence="11">
    <location>
        <begin position="26"/>
        <end position="170"/>
    </location>
</feature>
<dbReference type="InterPro" id="IPR045003">
    <property type="entry name" value="FLA_A"/>
</dbReference>
<dbReference type="InterPro" id="IPR000782">
    <property type="entry name" value="FAS1_domain"/>
</dbReference>
<accession>A0A2N9HWK8</accession>
<comment type="function">
    <text evidence="9">May be a cell surface adhesion protein.</text>
</comment>
<sequence>MTKQAVFSLSLLLIFLFHCTQTLAQGPDIIKILEKPGEFTVFVRLLKSTGVADQLNGELQQSNTGYTVFAPNDKAFSELRSGTINSLSDLQKVQLIQFHVLATTVSLSNFQTLSNPVPTQAGDTSAGEFPLNVSSSGKQVQLSTGVVLATLGNILHSDDSLIVYQVDKVLLPLDIFRSYVPSTDTADQAPAKSPPVAAKVNESSAVSLIRDIGMWVYIGIAVNIAAFSL</sequence>
<dbReference type="GO" id="GO:0009834">
    <property type="term" value="P:plant-type secondary cell wall biogenesis"/>
    <property type="evidence" value="ECO:0007669"/>
    <property type="project" value="UniProtKB-ARBA"/>
</dbReference>